<comment type="caution">
    <text evidence="2">The sequence shown here is derived from an EMBL/GenBank/DDBJ whole genome shotgun (WGS) entry which is preliminary data.</text>
</comment>
<accession>A0A9Q1IQR8</accession>
<proteinExistence type="predicted"/>
<keyword evidence="3" id="KW-1185">Reference proteome</keyword>
<feature type="compositionally biased region" description="Basic and acidic residues" evidence="1">
    <location>
        <begin position="47"/>
        <end position="56"/>
    </location>
</feature>
<dbReference type="AlphaFoldDB" id="A0A9Q1IQR8"/>
<protein>
    <submittedName>
        <fullName evidence="2">Uncharacterized protein</fullName>
    </submittedName>
</protein>
<sequence>MRWFSVAASVGDLAASGQGSGGIEQHAAAGAACAVAEGTAYEFLPDGTERQPEKTRPGARTLIGRRM</sequence>
<reference evidence="2" key="1">
    <citation type="journal article" date="2023" name="Science">
        <title>Genome structures resolve the early diversification of teleost fishes.</title>
        <authorList>
            <person name="Parey E."/>
            <person name="Louis A."/>
            <person name="Montfort J."/>
            <person name="Bouchez O."/>
            <person name="Roques C."/>
            <person name="Iampietro C."/>
            <person name="Lluch J."/>
            <person name="Castinel A."/>
            <person name="Donnadieu C."/>
            <person name="Desvignes T."/>
            <person name="Floi Bucao C."/>
            <person name="Jouanno E."/>
            <person name="Wen M."/>
            <person name="Mejri S."/>
            <person name="Dirks R."/>
            <person name="Jansen H."/>
            <person name="Henkel C."/>
            <person name="Chen W.J."/>
            <person name="Zahm M."/>
            <person name="Cabau C."/>
            <person name="Klopp C."/>
            <person name="Thompson A.W."/>
            <person name="Robinson-Rechavi M."/>
            <person name="Braasch I."/>
            <person name="Lecointre G."/>
            <person name="Bobe J."/>
            <person name="Postlethwait J.H."/>
            <person name="Berthelot C."/>
            <person name="Roest Crollius H."/>
            <person name="Guiguen Y."/>
        </authorList>
    </citation>
    <scope>NUCLEOTIDE SEQUENCE</scope>
    <source>
        <strain evidence="2">WJC10195</strain>
    </source>
</reference>
<dbReference type="Proteomes" id="UP001152622">
    <property type="component" value="Chromosome 10"/>
</dbReference>
<organism evidence="2 3">
    <name type="scientific">Synaphobranchus kaupii</name>
    <name type="common">Kaup's arrowtooth eel</name>
    <dbReference type="NCBI Taxonomy" id="118154"/>
    <lineage>
        <taxon>Eukaryota</taxon>
        <taxon>Metazoa</taxon>
        <taxon>Chordata</taxon>
        <taxon>Craniata</taxon>
        <taxon>Vertebrata</taxon>
        <taxon>Euteleostomi</taxon>
        <taxon>Actinopterygii</taxon>
        <taxon>Neopterygii</taxon>
        <taxon>Teleostei</taxon>
        <taxon>Anguilliformes</taxon>
        <taxon>Synaphobranchidae</taxon>
        <taxon>Synaphobranchus</taxon>
    </lineage>
</organism>
<feature type="region of interest" description="Disordered" evidence="1">
    <location>
        <begin position="44"/>
        <end position="67"/>
    </location>
</feature>
<evidence type="ECO:0000256" key="1">
    <source>
        <dbReference type="SAM" id="MobiDB-lite"/>
    </source>
</evidence>
<gene>
    <name evidence="2" type="ORF">SKAU_G00272800</name>
</gene>
<dbReference type="EMBL" id="JAINUF010000010">
    <property type="protein sequence ID" value="KAJ8348691.1"/>
    <property type="molecule type" value="Genomic_DNA"/>
</dbReference>
<evidence type="ECO:0000313" key="2">
    <source>
        <dbReference type="EMBL" id="KAJ8348691.1"/>
    </source>
</evidence>
<evidence type="ECO:0000313" key="3">
    <source>
        <dbReference type="Proteomes" id="UP001152622"/>
    </source>
</evidence>
<name>A0A9Q1IQR8_SYNKA</name>